<dbReference type="AlphaFoldDB" id="A0A6N6VQ89"/>
<dbReference type="Proteomes" id="UP000437748">
    <property type="component" value="Unassembled WGS sequence"/>
</dbReference>
<sequence>MDDQILVTESEIENVKKEFEGYVNKIAEVSNYLNNELEASFVLLSAARKNIDLIKAKYELDFPIASEVYRNLSLQVIDFENEIAAHLSVGKK</sequence>
<name>A0A6N6VQ89_9BACT</name>
<dbReference type="RefSeq" id="WP_153421845.1">
    <property type="nucleotide sequence ID" value="NZ_WFLM01000009.1"/>
</dbReference>
<organism evidence="1 2">
    <name type="scientific">Silvanigrella paludirubra</name>
    <dbReference type="NCBI Taxonomy" id="2499159"/>
    <lineage>
        <taxon>Bacteria</taxon>
        <taxon>Pseudomonadati</taxon>
        <taxon>Bdellovibrionota</taxon>
        <taxon>Oligoflexia</taxon>
        <taxon>Silvanigrellales</taxon>
        <taxon>Silvanigrellaceae</taxon>
        <taxon>Silvanigrella</taxon>
    </lineage>
</organism>
<protein>
    <submittedName>
        <fullName evidence="1">Uncharacterized protein</fullName>
    </submittedName>
</protein>
<comment type="caution">
    <text evidence="1">The sequence shown here is derived from an EMBL/GenBank/DDBJ whole genome shotgun (WGS) entry which is preliminary data.</text>
</comment>
<gene>
    <name evidence="1" type="ORF">GCL60_16455</name>
</gene>
<evidence type="ECO:0000313" key="2">
    <source>
        <dbReference type="Proteomes" id="UP000437748"/>
    </source>
</evidence>
<evidence type="ECO:0000313" key="1">
    <source>
        <dbReference type="EMBL" id="KAB8035820.1"/>
    </source>
</evidence>
<reference evidence="1 2" key="1">
    <citation type="submission" date="2019-10" db="EMBL/GenBank/DDBJ databases">
        <title>New species of Slilvanegrellaceae.</title>
        <authorList>
            <person name="Pitt A."/>
            <person name="Hahn M.W."/>
        </authorList>
    </citation>
    <scope>NUCLEOTIDE SEQUENCE [LARGE SCALE GENOMIC DNA]</scope>
    <source>
        <strain evidence="1 2">SP-Ram-0.45-NSY-1</strain>
    </source>
</reference>
<proteinExistence type="predicted"/>
<accession>A0A6N6VQ89</accession>
<dbReference type="EMBL" id="WFLM01000009">
    <property type="protein sequence ID" value="KAB8035820.1"/>
    <property type="molecule type" value="Genomic_DNA"/>
</dbReference>
<keyword evidence="2" id="KW-1185">Reference proteome</keyword>